<evidence type="ECO:0000313" key="2">
    <source>
        <dbReference type="Proteomes" id="UP001596549"/>
    </source>
</evidence>
<sequence>MSYLLPITNFTSVQYAERMLHRSKGLPRISSVIPVQLSLRDARKKEQMLRPRTEYIRNAGCTAGLYVNELI</sequence>
<name>A0ABW2NRN8_9BACL</name>
<proteinExistence type="predicted"/>
<dbReference type="Proteomes" id="UP001596549">
    <property type="component" value="Unassembled WGS sequence"/>
</dbReference>
<reference evidence="2" key="1">
    <citation type="journal article" date="2019" name="Int. J. Syst. Evol. Microbiol.">
        <title>The Global Catalogue of Microorganisms (GCM) 10K type strain sequencing project: providing services to taxonomists for standard genome sequencing and annotation.</title>
        <authorList>
            <consortium name="The Broad Institute Genomics Platform"/>
            <consortium name="The Broad Institute Genome Sequencing Center for Infectious Disease"/>
            <person name="Wu L."/>
            <person name="Ma J."/>
        </authorList>
    </citation>
    <scope>NUCLEOTIDE SEQUENCE [LARGE SCALE GENOMIC DNA]</scope>
    <source>
        <strain evidence="2">NBRC 106396</strain>
    </source>
</reference>
<accession>A0ABW2NRN8</accession>
<organism evidence="1 2">
    <name type="scientific">Fictibacillus iocasae</name>
    <dbReference type="NCBI Taxonomy" id="2715437"/>
    <lineage>
        <taxon>Bacteria</taxon>
        <taxon>Bacillati</taxon>
        <taxon>Bacillota</taxon>
        <taxon>Bacilli</taxon>
        <taxon>Bacillales</taxon>
        <taxon>Fictibacillaceae</taxon>
        <taxon>Fictibacillus</taxon>
    </lineage>
</organism>
<keyword evidence="2" id="KW-1185">Reference proteome</keyword>
<evidence type="ECO:0000313" key="1">
    <source>
        <dbReference type="EMBL" id="MFC7371838.1"/>
    </source>
</evidence>
<dbReference type="RefSeq" id="WP_379748807.1">
    <property type="nucleotide sequence ID" value="NZ_JBHTCP010000014.1"/>
</dbReference>
<gene>
    <name evidence="1" type="ORF">ACFQPF_09120</name>
</gene>
<protein>
    <submittedName>
        <fullName evidence="1">Uncharacterized protein</fullName>
    </submittedName>
</protein>
<comment type="caution">
    <text evidence="1">The sequence shown here is derived from an EMBL/GenBank/DDBJ whole genome shotgun (WGS) entry which is preliminary data.</text>
</comment>
<dbReference type="EMBL" id="JBHTCP010000014">
    <property type="protein sequence ID" value="MFC7371838.1"/>
    <property type="molecule type" value="Genomic_DNA"/>
</dbReference>